<dbReference type="SUPFAM" id="SSF103473">
    <property type="entry name" value="MFS general substrate transporter"/>
    <property type="match status" value="1"/>
</dbReference>
<keyword evidence="9" id="KW-1185">Reference proteome</keyword>
<dbReference type="InterPro" id="IPR000109">
    <property type="entry name" value="POT_fam"/>
</dbReference>
<feature type="transmembrane region" description="Helical" evidence="7">
    <location>
        <begin position="382"/>
        <end position="401"/>
    </location>
</feature>
<feature type="transmembrane region" description="Helical" evidence="7">
    <location>
        <begin position="184"/>
        <end position="204"/>
    </location>
</feature>
<dbReference type="Gene3D" id="1.20.1250.20">
    <property type="entry name" value="MFS general substrate transporter like domains"/>
    <property type="match status" value="1"/>
</dbReference>
<dbReference type="Proteomes" id="UP001324115">
    <property type="component" value="Unassembled WGS sequence"/>
</dbReference>
<gene>
    <name evidence="8" type="ORF">RGQ29_025637</name>
</gene>
<dbReference type="InterPro" id="IPR036259">
    <property type="entry name" value="MFS_trans_sf"/>
</dbReference>
<feature type="transmembrane region" description="Helical" evidence="7">
    <location>
        <begin position="114"/>
        <end position="138"/>
    </location>
</feature>
<dbReference type="GO" id="GO:0022857">
    <property type="term" value="F:transmembrane transporter activity"/>
    <property type="evidence" value="ECO:0007669"/>
    <property type="project" value="InterPro"/>
</dbReference>
<keyword evidence="3 7" id="KW-0812">Transmembrane</keyword>
<feature type="compositionally biased region" description="Basic and acidic residues" evidence="6">
    <location>
        <begin position="167"/>
        <end position="176"/>
    </location>
</feature>
<feature type="region of interest" description="Disordered" evidence="6">
    <location>
        <begin position="147"/>
        <end position="176"/>
    </location>
</feature>
<feature type="transmembrane region" description="Helical" evidence="7">
    <location>
        <begin position="7"/>
        <end position="28"/>
    </location>
</feature>
<evidence type="ECO:0000256" key="3">
    <source>
        <dbReference type="ARBA" id="ARBA00022692"/>
    </source>
</evidence>
<evidence type="ECO:0000256" key="4">
    <source>
        <dbReference type="ARBA" id="ARBA00022989"/>
    </source>
</evidence>
<reference evidence="8 9" key="1">
    <citation type="journal article" date="2023" name="G3 (Bethesda)">
        <title>A haplotype-resolved chromosome-scale genome for Quercus rubra L. provides insights into the genetics of adaptive traits for red oak species.</title>
        <authorList>
            <person name="Kapoor B."/>
            <person name="Jenkins J."/>
            <person name="Schmutz J."/>
            <person name="Zhebentyayeva T."/>
            <person name="Kuelheim C."/>
            <person name="Coggeshall M."/>
            <person name="Heim C."/>
            <person name="Lasky J.R."/>
            <person name="Leites L."/>
            <person name="Islam-Faridi N."/>
            <person name="Romero-Severson J."/>
            <person name="DeLeo V.L."/>
            <person name="Lucas S.M."/>
            <person name="Lazic D."/>
            <person name="Gailing O."/>
            <person name="Carlson J."/>
            <person name="Staton M."/>
        </authorList>
    </citation>
    <scope>NUCLEOTIDE SEQUENCE [LARGE SCALE GENOMIC DNA]</scope>
    <source>
        <strain evidence="8">Pseudo-F2</strain>
    </source>
</reference>
<feature type="transmembrane region" description="Helical" evidence="7">
    <location>
        <begin position="40"/>
        <end position="61"/>
    </location>
</feature>
<evidence type="ECO:0000256" key="7">
    <source>
        <dbReference type="SAM" id="Phobius"/>
    </source>
</evidence>
<accession>A0AAN7EYM8</accession>
<sequence>MASFVRITVLAWADILTAYALFVMMPYLTTVWNLNITRAAAIVNVFYGVVSIMPIGMAFLVDAFIGDYWMLLLSSLAYSIGVSFLAMSTPPVLSNAAGNCGAYKPDCIGDTQKALFYTALALIAIGMSGHITSLEYFLNQQIKKNQKSDQDDSEKQQPTNQQIKKNQKSDQDESEKLETTPCQALGMFSAIIFPTVGCIALPYIKPWSVRFGIPAICTVVATFLFTTGRRRSYKHSRPKGSPLTTICRVFVASASNMFHHLPPDDNPLPHTRSLRCLDKAVIKTQNQEQNRWKLCTKEEVKDTKMVIRMIPMWMTFIMCGVVISIGNTYFLEQATDMNRKVGKFKVPLPILKFFYDLVKDHFKGLYVKVTKKVIPGKYVPPYGIIVAMLFSILCCITAAEVETRRLDVIQRHGLLDKPNDSTKKIPMSMFWLLPQFLLLGAVEGMSNLSIDQFFTNQAPAPMRRYLNLFTHGVIGAGTVCGVLSVYVVGKVSERGGRPSWFQDTLNKSRLDNYYWTLTVLSSINLILYILVALQYTFKDPPNEDGSEAAKSEGSAQP</sequence>
<comment type="subcellular location">
    <subcellularLocation>
        <location evidence="1">Membrane</location>
        <topology evidence="1">Multi-pass membrane protein</topology>
    </subcellularLocation>
</comment>
<feature type="transmembrane region" description="Helical" evidence="7">
    <location>
        <begin position="468"/>
        <end position="492"/>
    </location>
</feature>
<name>A0AAN7EYM8_QUERU</name>
<evidence type="ECO:0000256" key="6">
    <source>
        <dbReference type="SAM" id="MobiDB-lite"/>
    </source>
</evidence>
<dbReference type="GO" id="GO:0016020">
    <property type="term" value="C:membrane"/>
    <property type="evidence" value="ECO:0007669"/>
    <property type="project" value="UniProtKB-SubCell"/>
</dbReference>
<feature type="transmembrane region" description="Helical" evidence="7">
    <location>
        <begin position="429"/>
        <end position="448"/>
    </location>
</feature>
<keyword evidence="4 7" id="KW-1133">Transmembrane helix</keyword>
<evidence type="ECO:0000313" key="9">
    <source>
        <dbReference type="Proteomes" id="UP001324115"/>
    </source>
</evidence>
<evidence type="ECO:0000256" key="5">
    <source>
        <dbReference type="ARBA" id="ARBA00023136"/>
    </source>
</evidence>
<comment type="similarity">
    <text evidence="2">Belongs to the major facilitator superfamily. Proton-dependent oligopeptide transporter (POT/PTR) (TC 2.A.17) family.</text>
</comment>
<feature type="transmembrane region" description="Helical" evidence="7">
    <location>
        <begin position="310"/>
        <end position="331"/>
    </location>
</feature>
<evidence type="ECO:0000256" key="1">
    <source>
        <dbReference type="ARBA" id="ARBA00004141"/>
    </source>
</evidence>
<evidence type="ECO:0000313" key="8">
    <source>
        <dbReference type="EMBL" id="KAK4582523.1"/>
    </source>
</evidence>
<feature type="transmembrane region" description="Helical" evidence="7">
    <location>
        <begin position="68"/>
        <end position="87"/>
    </location>
</feature>
<protein>
    <submittedName>
        <fullName evidence="8">Uncharacterized protein</fullName>
    </submittedName>
</protein>
<comment type="caution">
    <text evidence="8">The sequence shown here is derived from an EMBL/GenBank/DDBJ whole genome shotgun (WGS) entry which is preliminary data.</text>
</comment>
<dbReference type="Pfam" id="PF00854">
    <property type="entry name" value="PTR2"/>
    <property type="match status" value="1"/>
</dbReference>
<proteinExistence type="inferred from homology"/>
<organism evidence="8 9">
    <name type="scientific">Quercus rubra</name>
    <name type="common">Northern red oak</name>
    <name type="synonym">Quercus borealis</name>
    <dbReference type="NCBI Taxonomy" id="3512"/>
    <lineage>
        <taxon>Eukaryota</taxon>
        <taxon>Viridiplantae</taxon>
        <taxon>Streptophyta</taxon>
        <taxon>Embryophyta</taxon>
        <taxon>Tracheophyta</taxon>
        <taxon>Spermatophyta</taxon>
        <taxon>Magnoliopsida</taxon>
        <taxon>eudicotyledons</taxon>
        <taxon>Gunneridae</taxon>
        <taxon>Pentapetalae</taxon>
        <taxon>rosids</taxon>
        <taxon>fabids</taxon>
        <taxon>Fagales</taxon>
        <taxon>Fagaceae</taxon>
        <taxon>Quercus</taxon>
    </lineage>
</organism>
<evidence type="ECO:0000256" key="2">
    <source>
        <dbReference type="ARBA" id="ARBA00005982"/>
    </source>
</evidence>
<dbReference type="PANTHER" id="PTHR11654">
    <property type="entry name" value="OLIGOPEPTIDE TRANSPORTER-RELATED"/>
    <property type="match status" value="1"/>
</dbReference>
<feature type="transmembrane region" description="Helical" evidence="7">
    <location>
        <begin position="513"/>
        <end position="537"/>
    </location>
</feature>
<keyword evidence="5 7" id="KW-0472">Membrane</keyword>
<dbReference type="EMBL" id="JAXUIC010000007">
    <property type="protein sequence ID" value="KAK4582523.1"/>
    <property type="molecule type" value="Genomic_DNA"/>
</dbReference>
<feature type="transmembrane region" description="Helical" evidence="7">
    <location>
        <begin position="210"/>
        <end position="228"/>
    </location>
</feature>
<dbReference type="AlphaFoldDB" id="A0AAN7EYM8"/>